<dbReference type="Proteomes" id="UP000004621">
    <property type="component" value="Unassembled WGS sequence"/>
</dbReference>
<gene>
    <name evidence="1" type="ORF">NEISUBOT_05632</name>
</gene>
<protein>
    <recommendedName>
        <fullName evidence="3">Response regulatory domain-containing protein</fullName>
    </recommendedName>
</protein>
<accession>A0A9W5INV8</accession>
<dbReference type="InterPro" id="IPR011006">
    <property type="entry name" value="CheY-like_superfamily"/>
</dbReference>
<organism evidence="1 2">
    <name type="scientific">Neisseria subflava NJ9703</name>
    <dbReference type="NCBI Taxonomy" id="546268"/>
    <lineage>
        <taxon>Bacteria</taxon>
        <taxon>Pseudomonadati</taxon>
        <taxon>Pseudomonadota</taxon>
        <taxon>Betaproteobacteria</taxon>
        <taxon>Neisseriales</taxon>
        <taxon>Neisseriaceae</taxon>
        <taxon>Neisseria</taxon>
    </lineage>
</organism>
<evidence type="ECO:0008006" key="3">
    <source>
        <dbReference type="Google" id="ProtNLM"/>
    </source>
</evidence>
<proteinExistence type="predicted"/>
<sequence length="382" mass="42968">MNNMKLILIEDYYQDAEMCQTAVADFNDENGDPNVELEIYDNINDGLEALNNSYFDGAIIDMKLAADGDEGNQALDLIRENLKRIPVAICTGTPDSISFSDDIPLIGVFKKGEVKYIDIIKNFWDIYITGLTKIMGGVGQIEKSLSQIFIKHLLPEIFIKSTVSDKGSASSESNWVRYAKKNSHETEEALLRHTINHLTHELYKSDGTCYPDEMLIRLLGPTPINTGCILKHEESGIFYIVMSPACDLAERKSESSEGESRKCNTDRAMLVEIQNLDDILSNNEKYKKASTDTQKENIKQSLFGGIKANKGGQYYHWLPILDSCQEGAAINFRRVSTYDEADLNKYFGSPVIQVASPFLKDIISRFSSYYARQGQPDINMDL</sequence>
<evidence type="ECO:0000313" key="2">
    <source>
        <dbReference type="Proteomes" id="UP000004621"/>
    </source>
</evidence>
<evidence type="ECO:0000313" key="1">
    <source>
        <dbReference type="EMBL" id="EFC50943.1"/>
    </source>
</evidence>
<dbReference type="AlphaFoldDB" id="A0A9W5INV8"/>
<dbReference type="SUPFAM" id="SSF52172">
    <property type="entry name" value="CheY-like"/>
    <property type="match status" value="1"/>
</dbReference>
<reference evidence="1 2" key="1">
    <citation type="submission" date="2010-01" db="EMBL/GenBank/DDBJ databases">
        <authorList>
            <person name="Weinstock G."/>
            <person name="Sodergren E."/>
            <person name="Clifton S."/>
            <person name="Fulton L."/>
            <person name="Fulton B."/>
            <person name="Courtney L."/>
            <person name="Fronick C."/>
            <person name="Harrison M."/>
            <person name="Strong C."/>
            <person name="Farmer C."/>
            <person name="Delahaunty K."/>
            <person name="Markovic C."/>
            <person name="Hall O."/>
            <person name="Minx P."/>
            <person name="Tomlinson C."/>
            <person name="Mitreva M."/>
            <person name="Nelson J."/>
            <person name="Hou S."/>
            <person name="Wollam A."/>
            <person name="Pepin K.H."/>
            <person name="Johnson M."/>
            <person name="Bhonagiri V."/>
            <person name="Nash W.E."/>
            <person name="Warren W."/>
            <person name="Chinwalla A."/>
            <person name="Mardis E.R."/>
            <person name="Wilson R.K."/>
        </authorList>
    </citation>
    <scope>NUCLEOTIDE SEQUENCE [LARGE SCALE GENOMIC DNA]</scope>
    <source>
        <strain evidence="1 2">NJ9703</strain>
    </source>
</reference>
<name>A0A9W5INV8_NEISU</name>
<comment type="caution">
    <text evidence="1">The sequence shown here is derived from an EMBL/GenBank/DDBJ whole genome shotgun (WGS) entry which is preliminary data.</text>
</comment>
<dbReference type="Gene3D" id="3.40.50.2300">
    <property type="match status" value="1"/>
</dbReference>
<dbReference type="EMBL" id="ACEO02000022">
    <property type="protein sequence ID" value="EFC50943.1"/>
    <property type="molecule type" value="Genomic_DNA"/>
</dbReference>